<keyword evidence="2" id="KW-1185">Reference proteome</keyword>
<comment type="caution">
    <text evidence="1">The sequence shown here is derived from an EMBL/GenBank/DDBJ whole genome shotgun (WGS) entry which is preliminary data.</text>
</comment>
<reference evidence="1" key="1">
    <citation type="journal article" date="2016" name="Insect Biochem. Mol. Biol.">
        <title>Multifaceted biological insights from a draft genome sequence of the tobacco hornworm moth, Manduca sexta.</title>
        <authorList>
            <person name="Kanost M.R."/>
            <person name="Arrese E.L."/>
            <person name="Cao X."/>
            <person name="Chen Y.R."/>
            <person name="Chellapilla S."/>
            <person name="Goldsmith M.R."/>
            <person name="Grosse-Wilde E."/>
            <person name="Heckel D.G."/>
            <person name="Herndon N."/>
            <person name="Jiang H."/>
            <person name="Papanicolaou A."/>
            <person name="Qu J."/>
            <person name="Soulages J.L."/>
            <person name="Vogel H."/>
            <person name="Walters J."/>
            <person name="Waterhouse R.M."/>
            <person name="Ahn S.J."/>
            <person name="Almeida F.C."/>
            <person name="An C."/>
            <person name="Aqrawi P."/>
            <person name="Bretschneider A."/>
            <person name="Bryant W.B."/>
            <person name="Bucks S."/>
            <person name="Chao H."/>
            <person name="Chevignon G."/>
            <person name="Christen J.M."/>
            <person name="Clarke D.F."/>
            <person name="Dittmer N.T."/>
            <person name="Ferguson L.C.F."/>
            <person name="Garavelou S."/>
            <person name="Gordon K.H.J."/>
            <person name="Gunaratna R.T."/>
            <person name="Han Y."/>
            <person name="Hauser F."/>
            <person name="He Y."/>
            <person name="Heidel-Fischer H."/>
            <person name="Hirsh A."/>
            <person name="Hu Y."/>
            <person name="Jiang H."/>
            <person name="Kalra D."/>
            <person name="Klinner C."/>
            <person name="Konig C."/>
            <person name="Kovar C."/>
            <person name="Kroll A.R."/>
            <person name="Kuwar S.S."/>
            <person name="Lee S.L."/>
            <person name="Lehman R."/>
            <person name="Li K."/>
            <person name="Li Z."/>
            <person name="Liang H."/>
            <person name="Lovelace S."/>
            <person name="Lu Z."/>
            <person name="Mansfield J.H."/>
            <person name="McCulloch K.J."/>
            <person name="Mathew T."/>
            <person name="Morton B."/>
            <person name="Muzny D.M."/>
            <person name="Neunemann D."/>
            <person name="Ongeri F."/>
            <person name="Pauchet Y."/>
            <person name="Pu L.L."/>
            <person name="Pyrousis I."/>
            <person name="Rao X.J."/>
            <person name="Redding A."/>
            <person name="Roesel C."/>
            <person name="Sanchez-Gracia A."/>
            <person name="Schaack S."/>
            <person name="Shukla A."/>
            <person name="Tetreau G."/>
            <person name="Wang Y."/>
            <person name="Xiong G.H."/>
            <person name="Traut W."/>
            <person name="Walsh T.K."/>
            <person name="Worley K.C."/>
            <person name="Wu D."/>
            <person name="Wu W."/>
            <person name="Wu Y.Q."/>
            <person name="Zhang X."/>
            <person name="Zou Z."/>
            <person name="Zucker H."/>
            <person name="Briscoe A.D."/>
            <person name="Burmester T."/>
            <person name="Clem R.J."/>
            <person name="Feyereisen R."/>
            <person name="Grimmelikhuijzen C.J.P."/>
            <person name="Hamodrakas S.J."/>
            <person name="Hansson B.S."/>
            <person name="Huguet E."/>
            <person name="Jermiin L.S."/>
            <person name="Lan Q."/>
            <person name="Lehman H.K."/>
            <person name="Lorenzen M."/>
            <person name="Merzendorfer H."/>
            <person name="Michalopoulos I."/>
            <person name="Morton D.B."/>
            <person name="Muthukrishnan S."/>
            <person name="Oakeshott J.G."/>
            <person name="Palmer W."/>
            <person name="Park Y."/>
            <person name="Passarelli A.L."/>
            <person name="Rozas J."/>
            <person name="Schwartz L.M."/>
            <person name="Smith W."/>
            <person name="Southgate A."/>
            <person name="Vilcinskas A."/>
            <person name="Vogt R."/>
            <person name="Wang P."/>
            <person name="Werren J."/>
            <person name="Yu X.Q."/>
            <person name="Zhou J.J."/>
            <person name="Brown S.J."/>
            <person name="Scherer S.E."/>
            <person name="Richards S."/>
            <person name="Blissard G.W."/>
        </authorList>
    </citation>
    <scope>NUCLEOTIDE SEQUENCE</scope>
</reference>
<dbReference type="EMBL" id="JH668325">
    <property type="protein sequence ID" value="KAG6445809.1"/>
    <property type="molecule type" value="Genomic_DNA"/>
</dbReference>
<dbReference type="AlphaFoldDB" id="A0A921YVU8"/>
<proteinExistence type="predicted"/>
<accession>A0A921YVU8</accession>
<protein>
    <submittedName>
        <fullName evidence="1">Uncharacterized protein</fullName>
    </submittedName>
</protein>
<organism evidence="1 2">
    <name type="scientific">Manduca sexta</name>
    <name type="common">Tobacco hawkmoth</name>
    <name type="synonym">Tobacco hornworm</name>
    <dbReference type="NCBI Taxonomy" id="7130"/>
    <lineage>
        <taxon>Eukaryota</taxon>
        <taxon>Metazoa</taxon>
        <taxon>Ecdysozoa</taxon>
        <taxon>Arthropoda</taxon>
        <taxon>Hexapoda</taxon>
        <taxon>Insecta</taxon>
        <taxon>Pterygota</taxon>
        <taxon>Neoptera</taxon>
        <taxon>Endopterygota</taxon>
        <taxon>Lepidoptera</taxon>
        <taxon>Glossata</taxon>
        <taxon>Ditrysia</taxon>
        <taxon>Bombycoidea</taxon>
        <taxon>Sphingidae</taxon>
        <taxon>Sphinginae</taxon>
        <taxon>Sphingini</taxon>
        <taxon>Manduca</taxon>
    </lineage>
</organism>
<evidence type="ECO:0000313" key="2">
    <source>
        <dbReference type="Proteomes" id="UP000791440"/>
    </source>
</evidence>
<name>A0A921YVU8_MANSE</name>
<sequence>MEMMPDSCKEKTYCVTKHEHYPDETIQTLLENIEELVVMTESTNLTSNSATDFQESCDCETNIFMQPIYEIIDEYDNLRFVAQSANFRQVARIEECQ</sequence>
<evidence type="ECO:0000313" key="1">
    <source>
        <dbReference type="EMBL" id="KAG6445809.1"/>
    </source>
</evidence>
<dbReference type="Proteomes" id="UP000791440">
    <property type="component" value="Unassembled WGS sequence"/>
</dbReference>
<reference evidence="1" key="2">
    <citation type="submission" date="2020-12" db="EMBL/GenBank/DDBJ databases">
        <authorList>
            <person name="Kanost M."/>
        </authorList>
    </citation>
    <scope>NUCLEOTIDE SEQUENCE</scope>
</reference>
<gene>
    <name evidence="1" type="ORF">O3G_MSEX004099</name>
</gene>